<dbReference type="InterPro" id="IPR036397">
    <property type="entry name" value="RNaseH_sf"/>
</dbReference>
<comment type="caution">
    <text evidence="1">The sequence shown here is derived from an EMBL/GenBank/DDBJ whole genome shotgun (WGS) entry which is preliminary data.</text>
</comment>
<name>A0AAU9UMP1_EUPED</name>
<dbReference type="PANTHER" id="PTHR47326:SF1">
    <property type="entry name" value="HTH PSQ-TYPE DOMAIN-CONTAINING PROTEIN"/>
    <property type="match status" value="1"/>
</dbReference>
<evidence type="ECO:0000313" key="1">
    <source>
        <dbReference type="EMBL" id="CAH2100816.1"/>
    </source>
</evidence>
<gene>
    <name evidence="1" type="ORF">EEDITHA_LOCUS15633</name>
</gene>
<organism evidence="1 2">
    <name type="scientific">Euphydryas editha</name>
    <name type="common">Edith's checkerspot</name>
    <dbReference type="NCBI Taxonomy" id="104508"/>
    <lineage>
        <taxon>Eukaryota</taxon>
        <taxon>Metazoa</taxon>
        <taxon>Ecdysozoa</taxon>
        <taxon>Arthropoda</taxon>
        <taxon>Hexapoda</taxon>
        <taxon>Insecta</taxon>
        <taxon>Pterygota</taxon>
        <taxon>Neoptera</taxon>
        <taxon>Endopterygota</taxon>
        <taxon>Lepidoptera</taxon>
        <taxon>Glossata</taxon>
        <taxon>Ditrysia</taxon>
        <taxon>Papilionoidea</taxon>
        <taxon>Nymphalidae</taxon>
        <taxon>Nymphalinae</taxon>
        <taxon>Euphydryas</taxon>
    </lineage>
</organism>
<dbReference type="EMBL" id="CAKOGL010000023">
    <property type="protein sequence ID" value="CAH2100816.1"/>
    <property type="molecule type" value="Genomic_DNA"/>
</dbReference>
<accession>A0AAU9UMP1</accession>
<dbReference type="AlphaFoldDB" id="A0AAU9UMP1"/>
<keyword evidence="2" id="KW-1185">Reference proteome</keyword>
<dbReference type="Proteomes" id="UP001153954">
    <property type="component" value="Unassembled WGS sequence"/>
</dbReference>
<protein>
    <recommendedName>
        <fullName evidence="3">DUF4817 domain-containing protein</fullName>
    </recommendedName>
</protein>
<proteinExistence type="predicted"/>
<dbReference type="PANTHER" id="PTHR47326">
    <property type="entry name" value="TRANSPOSABLE ELEMENT TC3 TRANSPOSASE-LIKE PROTEIN"/>
    <property type="match status" value="1"/>
</dbReference>
<sequence length="259" mass="30856">MPRYNYTASEYTDMIIIYEECHTNAALAIRTYQERYRHARACPTNGRTIVKAIQRIRENQPLIPHSDSAPPQVRVNLDERILNHFKLNPTKSLCRVARHFHVPHSNVQKILKLDKLKPFKYKNIQALLTRDMSTREAFCNSMLRKNEEIPDFLFKVMWTDESTFTKNGLWNRHNLRHWSTENPRLTRDSSHQYRFAMCGLDEQAEIFNIEESSVTSQSTFMSEDEHEFALPPIRKKRNIKSRKIDDKEEEVYQFMKKSY</sequence>
<reference evidence="1" key="1">
    <citation type="submission" date="2022-03" db="EMBL/GenBank/DDBJ databases">
        <authorList>
            <person name="Tunstrom K."/>
        </authorList>
    </citation>
    <scope>NUCLEOTIDE SEQUENCE</scope>
</reference>
<evidence type="ECO:0000313" key="2">
    <source>
        <dbReference type="Proteomes" id="UP001153954"/>
    </source>
</evidence>
<evidence type="ECO:0008006" key="3">
    <source>
        <dbReference type="Google" id="ProtNLM"/>
    </source>
</evidence>
<dbReference type="Gene3D" id="3.30.420.10">
    <property type="entry name" value="Ribonuclease H-like superfamily/Ribonuclease H"/>
    <property type="match status" value="1"/>
</dbReference>
<dbReference type="GO" id="GO:0003676">
    <property type="term" value="F:nucleic acid binding"/>
    <property type="evidence" value="ECO:0007669"/>
    <property type="project" value="InterPro"/>
</dbReference>